<keyword evidence="2" id="KW-1185">Reference proteome</keyword>
<evidence type="ECO:0000313" key="2">
    <source>
        <dbReference type="Proteomes" id="UP000295345"/>
    </source>
</evidence>
<accession>A0A4R4SKK7</accession>
<dbReference type="InterPro" id="IPR010843">
    <property type="entry name" value="Uncharacterised_AroM"/>
</dbReference>
<dbReference type="AlphaFoldDB" id="A0A4R4SKK7"/>
<dbReference type="Pfam" id="PF07302">
    <property type="entry name" value="AroM"/>
    <property type="match status" value="1"/>
</dbReference>
<dbReference type="OrthoDB" id="9798683at2"/>
<proteinExistence type="predicted"/>
<gene>
    <name evidence="1" type="ORF">E1283_33480</name>
</gene>
<dbReference type="EMBL" id="SMKI01000613">
    <property type="protein sequence ID" value="TDC62789.1"/>
    <property type="molecule type" value="Genomic_DNA"/>
</dbReference>
<dbReference type="RefSeq" id="WP_132821932.1">
    <property type="nucleotide sequence ID" value="NZ_SMKI01000613.1"/>
</dbReference>
<dbReference type="Proteomes" id="UP000295345">
    <property type="component" value="Unassembled WGS sequence"/>
</dbReference>
<protein>
    <submittedName>
        <fullName evidence="1">AroM family protein</fullName>
    </submittedName>
</protein>
<name>A0A4R4SKK7_9ACTN</name>
<evidence type="ECO:0000313" key="1">
    <source>
        <dbReference type="EMBL" id="TDC62789.1"/>
    </source>
</evidence>
<reference evidence="1 2" key="1">
    <citation type="submission" date="2019-03" db="EMBL/GenBank/DDBJ databases">
        <title>Draft genome sequences of novel Actinobacteria.</title>
        <authorList>
            <person name="Sahin N."/>
            <person name="Ay H."/>
            <person name="Saygin H."/>
        </authorList>
    </citation>
    <scope>NUCLEOTIDE SEQUENCE [LARGE SCALE GENOMIC DNA]</scope>
    <source>
        <strain evidence="1 2">DSM 41900</strain>
    </source>
</reference>
<organism evidence="1 2">
    <name type="scientific">Streptomyces hainanensis</name>
    <dbReference type="NCBI Taxonomy" id="402648"/>
    <lineage>
        <taxon>Bacteria</taxon>
        <taxon>Bacillati</taxon>
        <taxon>Actinomycetota</taxon>
        <taxon>Actinomycetes</taxon>
        <taxon>Kitasatosporales</taxon>
        <taxon>Streptomycetaceae</taxon>
        <taxon>Streptomyces</taxon>
    </lineage>
</organism>
<sequence>MSSPALGLVTIGQAPRADLRPDAEPLLGGVRMVEHGALDDDRFDDPETRRLVAPAPGEPPLISRLRDGGSVLLGHDALVPRLERAVARAERDGATATLLLCTGHFPAVRSNRPLLYAEPLVQRAVAAIVGTDPVGLVCPHPDQAADVTARWSEALPGSPVRAAAANPYAPEDRALAEVAAAAETLAAAGSRWLVLDCIGYTERMRTAAAEAAGRPTLLARAIAVRLAAEVAAAG</sequence>
<comment type="caution">
    <text evidence="1">The sequence shown here is derived from an EMBL/GenBank/DDBJ whole genome shotgun (WGS) entry which is preliminary data.</text>
</comment>